<accession>A0A1L7CYG8</accession>
<feature type="domain" description="SteA-like C-terminal" evidence="6">
    <location>
        <begin position="335"/>
        <end position="386"/>
    </location>
</feature>
<keyword evidence="5" id="KW-0812">Transmembrane</keyword>
<proteinExistence type="predicted"/>
<evidence type="ECO:0000256" key="3">
    <source>
        <dbReference type="ARBA" id="ARBA00022777"/>
    </source>
</evidence>
<dbReference type="AlphaFoldDB" id="A0A1L7CYG8"/>
<organism evidence="7 8">
    <name type="scientific">Corynebacterium sphenisci DSM 44792</name>
    <dbReference type="NCBI Taxonomy" id="1437874"/>
    <lineage>
        <taxon>Bacteria</taxon>
        <taxon>Bacillati</taxon>
        <taxon>Actinomycetota</taxon>
        <taxon>Actinomycetes</taxon>
        <taxon>Mycobacteriales</taxon>
        <taxon>Corynebacteriaceae</taxon>
        <taxon>Corynebacterium</taxon>
    </lineage>
</organism>
<evidence type="ECO:0000256" key="5">
    <source>
        <dbReference type="SAM" id="Phobius"/>
    </source>
</evidence>
<dbReference type="NCBIfam" id="NF040608">
    <property type="entry name" value="division_SteA"/>
    <property type="match status" value="1"/>
</dbReference>
<keyword evidence="8" id="KW-1185">Reference proteome</keyword>
<dbReference type="OrthoDB" id="5169996at2"/>
<protein>
    <submittedName>
        <fullName evidence="7">Thiamine pyrophosphokinase</fullName>
    </submittedName>
</protein>
<evidence type="ECO:0000259" key="6">
    <source>
        <dbReference type="Pfam" id="PF12555"/>
    </source>
</evidence>
<dbReference type="InterPro" id="IPR047795">
    <property type="entry name" value="Put_SteA-like"/>
</dbReference>
<keyword evidence="3 7" id="KW-0418">Kinase</keyword>
<keyword evidence="1" id="KW-0808">Transferase</keyword>
<evidence type="ECO:0000256" key="4">
    <source>
        <dbReference type="ARBA" id="ARBA00022840"/>
    </source>
</evidence>
<dbReference type="Pfam" id="PF12555">
    <property type="entry name" value="SteA-like_C"/>
    <property type="match status" value="1"/>
</dbReference>
<dbReference type="Gene3D" id="3.40.50.10240">
    <property type="entry name" value="Thiamin pyrophosphokinase, catalytic domain"/>
    <property type="match status" value="1"/>
</dbReference>
<dbReference type="STRING" id="1437874.CSPHI_07070"/>
<evidence type="ECO:0000313" key="8">
    <source>
        <dbReference type="Proteomes" id="UP000185469"/>
    </source>
</evidence>
<dbReference type="KEGG" id="csph:CSPHI_07070"/>
<dbReference type="SUPFAM" id="SSF63999">
    <property type="entry name" value="Thiamin pyrophosphokinase, catalytic domain"/>
    <property type="match status" value="1"/>
</dbReference>
<feature type="transmembrane region" description="Helical" evidence="5">
    <location>
        <begin position="347"/>
        <end position="366"/>
    </location>
</feature>
<dbReference type="InterPro" id="IPR022215">
    <property type="entry name" value="SteA-like_C"/>
</dbReference>
<reference evidence="7 8" key="1">
    <citation type="submission" date="2014-08" db="EMBL/GenBank/DDBJ databases">
        <title>Complete genome sequence of Corynebacterium sphenisci CECT 5990(T) (=DSM 44792(T)), isolated from healthy wild penguins.</title>
        <authorList>
            <person name="Ruckert C."/>
            <person name="Albersmeier A."/>
            <person name="Winkler A."/>
            <person name="Kalinowski J."/>
        </authorList>
    </citation>
    <scope>NUCLEOTIDE SEQUENCE [LARGE SCALE GENOMIC DNA]</scope>
    <source>
        <strain evidence="7 8">DSM 44792</strain>
    </source>
</reference>
<evidence type="ECO:0000256" key="1">
    <source>
        <dbReference type="ARBA" id="ARBA00022679"/>
    </source>
</evidence>
<name>A0A1L7CYG8_9CORY</name>
<keyword evidence="5" id="KW-0472">Membrane</keyword>
<keyword evidence="2" id="KW-0547">Nucleotide-binding</keyword>
<dbReference type="EMBL" id="CP009248">
    <property type="protein sequence ID" value="APT90841.1"/>
    <property type="molecule type" value="Genomic_DNA"/>
</dbReference>
<keyword evidence="5" id="KW-1133">Transmembrane helix</keyword>
<gene>
    <name evidence="7" type="ORF">CSPHI_07070</name>
</gene>
<evidence type="ECO:0000256" key="2">
    <source>
        <dbReference type="ARBA" id="ARBA00022741"/>
    </source>
</evidence>
<dbReference type="Proteomes" id="UP000185469">
    <property type="component" value="Chromosome"/>
</dbReference>
<dbReference type="InterPro" id="IPR036759">
    <property type="entry name" value="TPK_catalytic_sf"/>
</dbReference>
<sequence length="395" mass="41840">MSLFTRNSADLPGVHGDVRDGSRLDRALRRAREGDILAIDAPDLSHDLAKRIVEAKPAAVINASRFTTGAVPNFGPQLLVDSGVELVEDAGPELFDKLRDGRRARLDEGKLYYGDRRVAAGTPVTMAELTASFEEARTGLVDRMEALSGNLVEFAAAESPLYVDGLGIPDLDIGLRGRKAVLVGPGEGHRRTLERLKHFIREYEPVLIGVDAGADTLVDLDHTPDLIIGDPQGIAAETLRCGARVVLPADPDGHATGLERIQDLNIGCVTFPALSDSAMDLALVFAAHHGAEMIVAVGAPLDVETVFAAADAPGTPSALLSRLKAGPRLVDGEVVADLYRVDGTGFGVAWAVLAVLIAVAVILAIAGTNGDGSVTENLIDTWNSIALWFQGLFRR</sequence>
<dbReference type="GO" id="GO:0016301">
    <property type="term" value="F:kinase activity"/>
    <property type="evidence" value="ECO:0007669"/>
    <property type="project" value="UniProtKB-KW"/>
</dbReference>
<dbReference type="GO" id="GO:0009229">
    <property type="term" value="P:thiamine diphosphate biosynthetic process"/>
    <property type="evidence" value="ECO:0007669"/>
    <property type="project" value="InterPro"/>
</dbReference>
<dbReference type="GO" id="GO:0005524">
    <property type="term" value="F:ATP binding"/>
    <property type="evidence" value="ECO:0007669"/>
    <property type="project" value="UniProtKB-KW"/>
</dbReference>
<dbReference type="GO" id="GO:0004788">
    <property type="term" value="F:thiamine diphosphokinase activity"/>
    <property type="evidence" value="ECO:0007669"/>
    <property type="project" value="InterPro"/>
</dbReference>
<evidence type="ECO:0000313" key="7">
    <source>
        <dbReference type="EMBL" id="APT90841.1"/>
    </source>
</evidence>
<keyword evidence="4" id="KW-0067">ATP-binding</keyword>